<comment type="caution">
    <text evidence="2">The sequence shown here is derived from an EMBL/GenBank/DDBJ whole genome shotgun (WGS) entry which is preliminary data.</text>
</comment>
<proteinExistence type="predicted"/>
<dbReference type="PANTHER" id="PTHR22916">
    <property type="entry name" value="GLYCOSYLTRANSFERASE"/>
    <property type="match status" value="1"/>
</dbReference>
<dbReference type="Pfam" id="PF00535">
    <property type="entry name" value="Glycos_transf_2"/>
    <property type="match status" value="1"/>
</dbReference>
<protein>
    <submittedName>
        <fullName evidence="2">Glycosyltransferase</fullName>
    </submittedName>
</protein>
<dbReference type="Proteomes" id="UP000276389">
    <property type="component" value="Unassembled WGS sequence"/>
</dbReference>
<organism evidence="2 3">
    <name type="scientific">Enterobacter huaxiensis</name>
    <dbReference type="NCBI Taxonomy" id="2494702"/>
    <lineage>
        <taxon>Bacteria</taxon>
        <taxon>Pseudomonadati</taxon>
        <taxon>Pseudomonadota</taxon>
        <taxon>Gammaproteobacteria</taxon>
        <taxon>Enterobacterales</taxon>
        <taxon>Enterobacteriaceae</taxon>
        <taxon>Enterobacter</taxon>
    </lineage>
</organism>
<accession>A0A3R9NYZ9</accession>
<feature type="domain" description="Glycosyltransferase 2-like" evidence="1">
    <location>
        <begin position="14"/>
        <end position="173"/>
    </location>
</feature>
<sequence>MIINGTNNAQPLVSIITATYNSERFILQTFESIKNQSYQNWEWIITDDCSKDSTVQILLALQENEQRIKIYRNEENHGAAVSRNNSLKYAHGDFIAFIDSDDIWYPDKLEKQLAFMGTNIDFSFTSFEMIDEAGHPYNRIIDQNPLAPLDYKSMLKKTATLGCSTVILRASGFDEIKMPLIRTGQDYATWLRLLKTNKKAYLLPQVLTKYRIVKGSISRNKVKKALRQWEIYRSVEGINIISSSYYFLHYALKAVFR</sequence>
<dbReference type="InterPro" id="IPR001173">
    <property type="entry name" value="Glyco_trans_2-like"/>
</dbReference>
<evidence type="ECO:0000259" key="1">
    <source>
        <dbReference type="Pfam" id="PF00535"/>
    </source>
</evidence>
<keyword evidence="2" id="KW-0808">Transferase</keyword>
<dbReference type="RefSeq" id="WP_125913287.1">
    <property type="nucleotide sequence ID" value="NZ_RWHU01000001.1"/>
</dbReference>
<dbReference type="AlphaFoldDB" id="A0A3R9NYZ9"/>
<dbReference type="Gene3D" id="3.90.550.10">
    <property type="entry name" value="Spore Coat Polysaccharide Biosynthesis Protein SpsA, Chain A"/>
    <property type="match status" value="1"/>
</dbReference>
<evidence type="ECO:0000313" key="3">
    <source>
        <dbReference type="Proteomes" id="UP000276389"/>
    </source>
</evidence>
<dbReference type="PANTHER" id="PTHR22916:SF3">
    <property type="entry name" value="UDP-GLCNAC:BETAGAL BETA-1,3-N-ACETYLGLUCOSAMINYLTRANSFERASE-LIKE PROTEIN 1"/>
    <property type="match status" value="1"/>
</dbReference>
<dbReference type="EMBL" id="RWHU01000001">
    <property type="protein sequence ID" value="RSK70248.1"/>
    <property type="molecule type" value="Genomic_DNA"/>
</dbReference>
<dbReference type="SUPFAM" id="SSF53448">
    <property type="entry name" value="Nucleotide-diphospho-sugar transferases"/>
    <property type="match status" value="1"/>
</dbReference>
<dbReference type="InterPro" id="IPR029044">
    <property type="entry name" value="Nucleotide-diphossugar_trans"/>
</dbReference>
<evidence type="ECO:0000313" key="2">
    <source>
        <dbReference type="EMBL" id="RSK70248.1"/>
    </source>
</evidence>
<name>A0A3R9NYZ9_9ENTR</name>
<gene>
    <name evidence="2" type="ORF">EJE24_00270</name>
</gene>
<dbReference type="GO" id="GO:0016758">
    <property type="term" value="F:hexosyltransferase activity"/>
    <property type="evidence" value="ECO:0007669"/>
    <property type="project" value="UniProtKB-ARBA"/>
</dbReference>
<reference evidence="2 3" key="1">
    <citation type="submission" date="2018-12" db="EMBL/GenBank/DDBJ databases">
        <title>The Genome Submission of two Enterobacter spp. strains.</title>
        <authorList>
            <person name="Wu W."/>
            <person name="Wei L."/>
            <person name="Feng Y."/>
            <person name="Zong Z."/>
        </authorList>
    </citation>
    <scope>NUCLEOTIDE SEQUENCE [LARGE SCALE GENOMIC DNA]</scope>
    <source>
        <strain evidence="2 3">WCHEHu045002</strain>
    </source>
</reference>